<accession>A0A8K0IY78</accession>
<evidence type="ECO:0000313" key="2">
    <source>
        <dbReference type="Proteomes" id="UP000797356"/>
    </source>
</evidence>
<comment type="caution">
    <text evidence="1">The sequence shown here is derived from an EMBL/GenBank/DDBJ whole genome shotgun (WGS) entry which is preliminary data.</text>
</comment>
<keyword evidence="2" id="KW-1185">Reference proteome</keyword>
<dbReference type="EMBL" id="CM017887">
    <property type="protein sequence ID" value="KAG1371199.1"/>
    <property type="molecule type" value="Genomic_DNA"/>
</dbReference>
<reference evidence="1" key="2">
    <citation type="submission" date="2019-07" db="EMBL/GenBank/DDBJ databases">
        <authorList>
            <person name="Yang Y."/>
            <person name="Bocs S."/>
            <person name="Baudouin L."/>
        </authorList>
    </citation>
    <scope>NUCLEOTIDE SEQUENCE</scope>
    <source>
        <tissue evidence="1">Spear leaf of Hainan Tall coconut</tissue>
    </source>
</reference>
<dbReference type="Proteomes" id="UP000797356">
    <property type="component" value="Chromosome 16"/>
</dbReference>
<dbReference type="AlphaFoldDB" id="A0A8K0IY78"/>
<name>A0A8K0IY78_COCNU</name>
<protein>
    <submittedName>
        <fullName evidence="1">Uncharacterized protein</fullName>
    </submittedName>
</protein>
<gene>
    <name evidence="1" type="ORF">COCNU_16G002930</name>
</gene>
<proteinExistence type="predicted"/>
<evidence type="ECO:0000313" key="1">
    <source>
        <dbReference type="EMBL" id="KAG1371199.1"/>
    </source>
</evidence>
<sequence length="133" mass="13330">MSTNPQTKTILTGPTVPRELSAAVAAAEPDGVIAELGCNLSGFGALGFDGMIGNVPAGAALAFPPGEGKKGIMSGANLGGIDEIIGSIVRKAGAAEMLGTLGSRRELEWMGLVRRSVAKTVKKVVAVDAAAIV</sequence>
<reference evidence="1" key="1">
    <citation type="journal article" date="2017" name="Gigascience">
        <title>The genome draft of coconut (Cocos nucifera).</title>
        <authorList>
            <person name="Xiao Y."/>
            <person name="Xu P."/>
            <person name="Fan H."/>
            <person name="Baudouin L."/>
            <person name="Xia W."/>
            <person name="Bocs S."/>
            <person name="Xu J."/>
            <person name="Li Q."/>
            <person name="Guo A."/>
            <person name="Zhou L."/>
            <person name="Li J."/>
            <person name="Wu Y."/>
            <person name="Ma Z."/>
            <person name="Armero A."/>
            <person name="Issali A.E."/>
            <person name="Liu N."/>
            <person name="Peng M."/>
            <person name="Yang Y."/>
        </authorList>
    </citation>
    <scope>NUCLEOTIDE SEQUENCE</scope>
    <source>
        <tissue evidence="1">Spear leaf of Hainan Tall coconut</tissue>
    </source>
</reference>
<organism evidence="1 2">
    <name type="scientific">Cocos nucifera</name>
    <name type="common">Coconut palm</name>
    <dbReference type="NCBI Taxonomy" id="13894"/>
    <lineage>
        <taxon>Eukaryota</taxon>
        <taxon>Viridiplantae</taxon>
        <taxon>Streptophyta</taxon>
        <taxon>Embryophyta</taxon>
        <taxon>Tracheophyta</taxon>
        <taxon>Spermatophyta</taxon>
        <taxon>Magnoliopsida</taxon>
        <taxon>Liliopsida</taxon>
        <taxon>Arecaceae</taxon>
        <taxon>Arecoideae</taxon>
        <taxon>Cocoseae</taxon>
        <taxon>Attaleinae</taxon>
        <taxon>Cocos</taxon>
    </lineage>
</organism>